<protein>
    <submittedName>
        <fullName evidence="2">Membrane protein</fullName>
    </submittedName>
</protein>
<keyword evidence="1" id="KW-0472">Membrane</keyword>
<keyword evidence="1" id="KW-0812">Transmembrane</keyword>
<dbReference type="KEGG" id="osu:NT6N_13890"/>
<evidence type="ECO:0000256" key="1">
    <source>
        <dbReference type="SAM" id="Phobius"/>
    </source>
</evidence>
<feature type="transmembrane region" description="Helical" evidence="1">
    <location>
        <begin position="159"/>
        <end position="178"/>
    </location>
</feature>
<evidence type="ECO:0000313" key="2">
    <source>
        <dbReference type="EMBL" id="BDS06349.1"/>
    </source>
</evidence>
<accession>A0AAT9FK53</accession>
<feature type="transmembrane region" description="Helical" evidence="1">
    <location>
        <begin position="59"/>
        <end position="78"/>
    </location>
</feature>
<keyword evidence="1" id="KW-1133">Transmembrane helix</keyword>
<feature type="transmembrane region" description="Helical" evidence="1">
    <location>
        <begin position="90"/>
        <end position="111"/>
    </location>
</feature>
<dbReference type="InterPro" id="IPR007404">
    <property type="entry name" value="YdjM-like"/>
</dbReference>
<dbReference type="Pfam" id="PF04307">
    <property type="entry name" value="YdjM"/>
    <property type="match status" value="1"/>
</dbReference>
<dbReference type="AlphaFoldDB" id="A0AAT9FK53"/>
<gene>
    <name evidence="2" type="ORF">NT6N_13890</name>
</gene>
<dbReference type="EMBL" id="AP026866">
    <property type="protein sequence ID" value="BDS06349.1"/>
    <property type="molecule type" value="Genomic_DNA"/>
</dbReference>
<dbReference type="PANTHER" id="PTHR40031:SF1">
    <property type="entry name" value="MEMBRANE-BOUND METAL-DEPENDENT HYDROLASE"/>
    <property type="match status" value="1"/>
</dbReference>
<name>A0AAT9FK53_9BACT</name>
<dbReference type="InterPro" id="IPR053170">
    <property type="entry name" value="Transcription_regulator"/>
</dbReference>
<reference evidence="2" key="1">
    <citation type="submission" date="2024-07" db="EMBL/GenBank/DDBJ databases">
        <title>Complete genome sequence of Verrucomicrobiaceae bacterium NT6N.</title>
        <authorList>
            <person name="Huang C."/>
            <person name="Takami H."/>
            <person name="Hamasaki K."/>
        </authorList>
    </citation>
    <scope>NUCLEOTIDE SEQUENCE</scope>
    <source>
        <strain evidence="2">NT6N</strain>
    </source>
</reference>
<sequence>MDSLTQATLGALCGEITMRKQLGWKAPAWGFFWGTLPDLDIIASPFLEPLDRLGWHRGLSHSLLVMLAATIIFGYLLAKLHHKKGITPVQAGWFIFLTWSTHVTIDCFTTYGTQIYEPFSDARVAWNNMSIIDLFFTVPMLLALILVLFFKKESPARTWIGRTAAIWLCCYVAASFYIKDLAREHFEKELAAQGITASKMVTAPTLSNIFLWRMVAESEGNYHIGYWSIFDSDDRDTAFDQIPAKHEDLGTFAESAEVQKLIWFSQGWYQVIRSNNDPDSLLFIDMRFTEMHTPGKKAPVFVWKVTREGNDYQFRQVSFRENVDMKSTLGYLRERIRGDAPDWMQGSWPWETDQNLP</sequence>
<feature type="transmembrane region" description="Helical" evidence="1">
    <location>
        <begin position="131"/>
        <end position="150"/>
    </location>
</feature>
<dbReference type="PANTHER" id="PTHR40031">
    <property type="entry name" value="HYPOTHETICAL MEMBRANE SPANNING PROTEIN"/>
    <property type="match status" value="1"/>
</dbReference>
<organism evidence="2">
    <name type="scientific">Oceaniferula spumae</name>
    <dbReference type="NCBI Taxonomy" id="2979115"/>
    <lineage>
        <taxon>Bacteria</taxon>
        <taxon>Pseudomonadati</taxon>
        <taxon>Verrucomicrobiota</taxon>
        <taxon>Verrucomicrobiia</taxon>
        <taxon>Verrucomicrobiales</taxon>
        <taxon>Verrucomicrobiaceae</taxon>
        <taxon>Oceaniferula</taxon>
    </lineage>
</organism>
<proteinExistence type="predicted"/>